<reference evidence="5" key="1">
    <citation type="journal article" date="2010" name="Nature">
        <title>The Amphimedon queenslandica genome and the evolution of animal complexity.</title>
        <authorList>
            <person name="Srivastava M."/>
            <person name="Simakov O."/>
            <person name="Chapman J."/>
            <person name="Fahey B."/>
            <person name="Gauthier M.E."/>
            <person name="Mitros T."/>
            <person name="Richards G.S."/>
            <person name="Conaco C."/>
            <person name="Dacre M."/>
            <person name="Hellsten U."/>
            <person name="Larroux C."/>
            <person name="Putnam N.H."/>
            <person name="Stanke M."/>
            <person name="Adamska M."/>
            <person name="Darling A."/>
            <person name="Degnan S.M."/>
            <person name="Oakley T.H."/>
            <person name="Plachetzki D.C."/>
            <person name="Zhai Y."/>
            <person name="Adamski M."/>
            <person name="Calcino A."/>
            <person name="Cummins S.F."/>
            <person name="Goodstein D.M."/>
            <person name="Harris C."/>
            <person name="Jackson D.J."/>
            <person name="Leys S.P."/>
            <person name="Shu S."/>
            <person name="Woodcroft B.J."/>
            <person name="Vervoort M."/>
            <person name="Kosik K.S."/>
            <person name="Manning G."/>
            <person name="Degnan B.M."/>
            <person name="Rokhsar D.S."/>
        </authorList>
    </citation>
    <scope>NUCLEOTIDE SEQUENCE [LARGE SCALE GENOMIC DNA]</scope>
</reference>
<dbReference type="STRING" id="400682.A0A1X7V8N8"/>
<keyword evidence="5" id="KW-1185">Reference proteome</keyword>
<dbReference type="OrthoDB" id="440160at2759"/>
<dbReference type="KEGG" id="aqu:105312184"/>
<dbReference type="GO" id="GO:0005783">
    <property type="term" value="C:endoplasmic reticulum"/>
    <property type="evidence" value="ECO:0007669"/>
    <property type="project" value="TreeGrafter"/>
</dbReference>
<evidence type="ECO:0000313" key="5">
    <source>
        <dbReference type="Proteomes" id="UP000007879"/>
    </source>
</evidence>
<dbReference type="AlphaFoldDB" id="A0A1X7V8N8"/>
<dbReference type="EnsemblMetazoa" id="XM_019994705.1">
    <property type="protein sequence ID" value="XP_019850264.1"/>
    <property type="gene ID" value="LOC105312184"/>
</dbReference>
<keyword evidence="3" id="KW-0472">Membrane</keyword>
<accession>A0A1X7V8N8</accession>
<dbReference type="EnsemblMetazoa" id="Aqu2.1.36139_001">
    <property type="protein sequence ID" value="Aqu2.1.36139_001"/>
    <property type="gene ID" value="Aqu2.1.36139"/>
</dbReference>
<evidence type="ECO:0000256" key="3">
    <source>
        <dbReference type="SAM" id="Phobius"/>
    </source>
</evidence>
<dbReference type="GO" id="GO:0000225">
    <property type="term" value="F:N-acetylglucosaminylphosphatidylinositol deacetylase activity"/>
    <property type="evidence" value="ECO:0007669"/>
    <property type="project" value="UniProtKB-EC"/>
</dbReference>
<gene>
    <name evidence="4" type="primary">105312184</name>
</gene>
<dbReference type="PANTHER" id="PTHR12993:SF11">
    <property type="entry name" value="N-ACETYLGLUCOSAMINYL-PHOSPHATIDYLINOSITOL DE-N-ACETYLASE"/>
    <property type="match status" value="1"/>
</dbReference>
<dbReference type="GO" id="GO:0016020">
    <property type="term" value="C:membrane"/>
    <property type="evidence" value="ECO:0007669"/>
    <property type="project" value="GOC"/>
</dbReference>
<reference evidence="4" key="2">
    <citation type="submission" date="2017-05" db="UniProtKB">
        <authorList>
            <consortium name="EnsemblMetazoa"/>
        </authorList>
    </citation>
    <scope>IDENTIFICATION</scope>
</reference>
<dbReference type="Proteomes" id="UP000007879">
    <property type="component" value="Unassembled WGS sequence"/>
</dbReference>
<dbReference type="GO" id="GO:0006506">
    <property type="term" value="P:GPI anchor biosynthetic process"/>
    <property type="evidence" value="ECO:0007669"/>
    <property type="project" value="UniProtKB-UniPathway"/>
</dbReference>
<dbReference type="PROSITE" id="PS51257">
    <property type="entry name" value="PROKAR_LIPOPROTEIN"/>
    <property type="match status" value="1"/>
</dbReference>
<keyword evidence="3" id="KW-0812">Transmembrane</keyword>
<evidence type="ECO:0000256" key="2">
    <source>
        <dbReference type="ARBA" id="ARBA00012176"/>
    </source>
</evidence>
<dbReference type="PANTHER" id="PTHR12993">
    <property type="entry name" value="N-ACETYLGLUCOSAMINYL-PHOSPHATIDYLINOSITOL DE-N-ACETYLASE-RELATED"/>
    <property type="match status" value="1"/>
</dbReference>
<dbReference type="InParanoid" id="A0A1X7V8N8"/>
<dbReference type="Gene3D" id="3.40.50.10320">
    <property type="entry name" value="LmbE-like"/>
    <property type="match status" value="1"/>
</dbReference>
<feature type="transmembrane region" description="Helical" evidence="3">
    <location>
        <begin position="17"/>
        <end position="39"/>
    </location>
</feature>
<protein>
    <recommendedName>
        <fullName evidence="2">N-acetylglucosaminylphosphatidylinositol deacetylase</fullName>
        <ecNumber evidence="2">3.5.1.89</ecNumber>
    </recommendedName>
</protein>
<dbReference type="SUPFAM" id="SSF102588">
    <property type="entry name" value="LmbE-like"/>
    <property type="match status" value="1"/>
</dbReference>
<evidence type="ECO:0000313" key="4">
    <source>
        <dbReference type="EnsemblMetazoa" id="Aqu2.1.36139_001"/>
    </source>
</evidence>
<name>A0A1X7V8N8_AMPQE</name>
<organism evidence="4">
    <name type="scientific">Amphimedon queenslandica</name>
    <name type="common">Sponge</name>
    <dbReference type="NCBI Taxonomy" id="400682"/>
    <lineage>
        <taxon>Eukaryota</taxon>
        <taxon>Metazoa</taxon>
        <taxon>Porifera</taxon>
        <taxon>Demospongiae</taxon>
        <taxon>Heteroscleromorpha</taxon>
        <taxon>Haplosclerida</taxon>
        <taxon>Niphatidae</taxon>
        <taxon>Amphimedon</taxon>
    </lineage>
</organism>
<dbReference type="UniPathway" id="UPA00196"/>
<dbReference type="EC" id="3.5.1.89" evidence="2"/>
<proteinExistence type="inferred from homology"/>
<dbReference type="InterPro" id="IPR024078">
    <property type="entry name" value="LmbE-like_dom_sf"/>
</dbReference>
<comment type="similarity">
    <text evidence="1">Belongs to the PIGL family.</text>
</comment>
<dbReference type="InterPro" id="IPR003737">
    <property type="entry name" value="GlcNAc_PI_deacetylase-related"/>
</dbReference>
<sequence>MMKCSIFNPLASKPDRIIMLLAIIFFSILCVVISCYFFITSNKNGLSFKSGENTLLVIAHPDDESMFFAPTILHCTSIKGHRLALLCLSIGDYYGKGEERKEELLTACNVLGISSESVVLINDKDLPDNPNGVWSSKIIGRHIVRALSQYDIHRLITFDERGVSGHSNHIDIHKAVKALVANGALSGKEVLYLQTVNVVMKYLSFLSAVLMSNQRCACISSVNRWCLAMTALGKHSSQMNWYRELYKVFSTYLIINIFSLKRH</sequence>
<evidence type="ECO:0000256" key="1">
    <source>
        <dbReference type="ARBA" id="ARBA00006066"/>
    </source>
</evidence>
<keyword evidence="3" id="KW-1133">Transmembrane helix</keyword>
<dbReference type="Pfam" id="PF02585">
    <property type="entry name" value="PIG-L"/>
    <property type="match status" value="1"/>
</dbReference>